<evidence type="ECO:0008006" key="5">
    <source>
        <dbReference type="Google" id="ProtNLM"/>
    </source>
</evidence>
<accession>A0A2T7UNG1</accession>
<sequence>MRDSVSARRRAPAPATWRIGDGSPPAGPFVALVPGAEAPLIALSLPAALKGVAREDVARRQALDRMGPGLDVRPARLDGAEDWFRVAVAERMQVLRWRGALGPAAARCRGLVPDYLALPTAPGLWVIEADRDGVVARLGPADGFAAEHALAVRMLTLALAEARAGSAPPRAVLLTGETASAFAGLFEGVSLVSQAGDLPAALTPGVMALGEAAVDFARDPRADAEGVEARIRRLVWPVLLIVLGALGWAGAQGLGIARDRTQAASVQAETLAAVRRDLLPSGPILDLEVQVMREIERRRAAAQPEVAALGPLDLLRQASPLLSGADVQAVTLGADGLSVEVKLADFQALDALVASLGAVGLAARTSRSAIDPDGGVGATLTLEAQP</sequence>
<keyword evidence="2" id="KW-1133">Transmembrane helix</keyword>
<protein>
    <recommendedName>
        <fullName evidence="5">GspL periplasmic domain-containing protein</fullName>
    </recommendedName>
</protein>
<dbReference type="OrthoDB" id="7715154at2"/>
<proteinExistence type="predicted"/>
<dbReference type="RefSeq" id="WP_107753113.1">
    <property type="nucleotide sequence ID" value="NZ_QBKF01000009.1"/>
</dbReference>
<gene>
    <name evidence="3" type="ORF">DDE23_16535</name>
</gene>
<organism evidence="3 4">
    <name type="scientific">Pararhodobacter aggregans</name>
    <dbReference type="NCBI Taxonomy" id="404875"/>
    <lineage>
        <taxon>Bacteria</taxon>
        <taxon>Pseudomonadati</taxon>
        <taxon>Pseudomonadota</taxon>
        <taxon>Alphaproteobacteria</taxon>
        <taxon>Rhodobacterales</taxon>
        <taxon>Paracoccaceae</taxon>
        <taxon>Pararhodobacter</taxon>
    </lineage>
</organism>
<keyword evidence="2" id="KW-0812">Transmembrane</keyword>
<keyword evidence="2" id="KW-0472">Membrane</keyword>
<evidence type="ECO:0000256" key="2">
    <source>
        <dbReference type="SAM" id="Phobius"/>
    </source>
</evidence>
<comment type="caution">
    <text evidence="3">The sequence shown here is derived from an EMBL/GenBank/DDBJ whole genome shotgun (WGS) entry which is preliminary data.</text>
</comment>
<dbReference type="Proteomes" id="UP000244810">
    <property type="component" value="Unassembled WGS sequence"/>
</dbReference>
<feature type="region of interest" description="Disordered" evidence="1">
    <location>
        <begin position="1"/>
        <end position="20"/>
    </location>
</feature>
<name>A0A2T7UNG1_9RHOB</name>
<feature type="transmembrane region" description="Helical" evidence="2">
    <location>
        <begin position="234"/>
        <end position="251"/>
    </location>
</feature>
<dbReference type="AlphaFoldDB" id="A0A2T7UNG1"/>
<keyword evidence="4" id="KW-1185">Reference proteome</keyword>
<evidence type="ECO:0000313" key="3">
    <source>
        <dbReference type="EMBL" id="PVE46255.1"/>
    </source>
</evidence>
<reference evidence="3 4" key="1">
    <citation type="journal article" date="2011" name="Syst. Appl. Microbiol.">
        <title>Defluviimonas denitrificans gen. nov., sp. nov., and Pararhodobacter aggregans gen. nov., sp. nov., non-phototrophic Rhodobacteraceae from the biofilter of a marine aquaculture.</title>
        <authorList>
            <person name="Foesel B.U."/>
            <person name="Drake H.L."/>
            <person name="Schramm A."/>
        </authorList>
    </citation>
    <scope>NUCLEOTIDE SEQUENCE [LARGE SCALE GENOMIC DNA]</scope>
    <source>
        <strain evidence="3 4">D1-19</strain>
    </source>
</reference>
<evidence type="ECO:0000313" key="4">
    <source>
        <dbReference type="Proteomes" id="UP000244810"/>
    </source>
</evidence>
<dbReference type="EMBL" id="QDDR01000009">
    <property type="protein sequence ID" value="PVE46255.1"/>
    <property type="molecule type" value="Genomic_DNA"/>
</dbReference>
<evidence type="ECO:0000256" key="1">
    <source>
        <dbReference type="SAM" id="MobiDB-lite"/>
    </source>
</evidence>